<protein>
    <submittedName>
        <fullName evidence="2">Uncharacterized protein</fullName>
    </submittedName>
</protein>
<reference evidence="2 3" key="1">
    <citation type="journal article" date="2021" name="Front. Microbiol.">
        <title>Bacterial Transformation of Aromatic Monomers in Softwood Black Liquor.</title>
        <authorList>
            <person name="Navas L.E."/>
            <person name="Dexter G."/>
            <person name="Liu J."/>
            <person name="Levy-Booth D."/>
            <person name="Cho M."/>
            <person name="Jang S.K."/>
            <person name="Mansfield S.D."/>
            <person name="Renneckar S."/>
            <person name="Mohn W.W."/>
            <person name="Eltis L.D."/>
        </authorList>
    </citation>
    <scope>NUCLEOTIDE SEQUENCE [LARGE SCALE GENOMIC DNA]</scope>
    <source>
        <strain evidence="2 3">GD02</strain>
    </source>
</reference>
<feature type="region of interest" description="Disordered" evidence="1">
    <location>
        <begin position="1"/>
        <end position="48"/>
    </location>
</feature>
<accession>A0AA46WSL1</accession>
<dbReference type="Proteomes" id="UP001162740">
    <property type="component" value="Chromosome"/>
</dbReference>
<dbReference type="EMBL" id="CP083974">
    <property type="protein sequence ID" value="UZF43579.1"/>
    <property type="molecule type" value="Genomic_DNA"/>
</dbReference>
<proteinExistence type="predicted"/>
<evidence type="ECO:0000256" key="1">
    <source>
        <dbReference type="SAM" id="MobiDB-lite"/>
    </source>
</evidence>
<name>A0AA46WSL1_RHORH</name>
<evidence type="ECO:0000313" key="2">
    <source>
        <dbReference type="EMBL" id="UZF43579.1"/>
    </source>
</evidence>
<organism evidence="2 3">
    <name type="scientific">Rhodococcus rhodochrous</name>
    <dbReference type="NCBI Taxonomy" id="1829"/>
    <lineage>
        <taxon>Bacteria</taxon>
        <taxon>Bacillati</taxon>
        <taxon>Actinomycetota</taxon>
        <taxon>Actinomycetes</taxon>
        <taxon>Mycobacteriales</taxon>
        <taxon>Nocardiaceae</taxon>
        <taxon>Rhodococcus</taxon>
    </lineage>
</organism>
<gene>
    <name evidence="2" type="ORF">KUM34_016995</name>
</gene>
<evidence type="ECO:0000313" key="3">
    <source>
        <dbReference type="Proteomes" id="UP001162740"/>
    </source>
</evidence>
<sequence>MLDHLLRCSTDSSGRHGAAVPSGAQSPDADDQRGNGPESSDTRADNAQRCDLFASGGHLGGHLVDRLIVEFQVAIENGYPVGASAVVAR</sequence>
<dbReference type="AlphaFoldDB" id="A0AA46WSL1"/>
<dbReference type="RefSeq" id="WP_186455459.1">
    <property type="nucleotide sequence ID" value="NZ_CP083974.1"/>
</dbReference>